<evidence type="ECO:0000313" key="2">
    <source>
        <dbReference type="EMBL" id="PWB00706.1"/>
    </source>
</evidence>
<dbReference type="Proteomes" id="UP000244905">
    <property type="component" value="Unassembled WGS sequence"/>
</dbReference>
<keyword evidence="1" id="KW-1133">Transmembrane helix</keyword>
<dbReference type="GeneID" id="82527051"/>
<feature type="transmembrane region" description="Helical" evidence="1">
    <location>
        <begin position="73"/>
        <end position="92"/>
    </location>
</feature>
<evidence type="ECO:0000256" key="1">
    <source>
        <dbReference type="SAM" id="Phobius"/>
    </source>
</evidence>
<keyword evidence="1" id="KW-0472">Membrane</keyword>
<accession>A0A2V1II14</accession>
<gene>
    <name evidence="2" type="ORF">C5O23_11985</name>
</gene>
<protein>
    <submittedName>
        <fullName evidence="2">Uncharacterized protein</fullName>
    </submittedName>
</protein>
<evidence type="ECO:0000313" key="3">
    <source>
        <dbReference type="Proteomes" id="UP000244905"/>
    </source>
</evidence>
<proteinExistence type="predicted"/>
<organism evidence="2 3">
    <name type="scientific">Duncaniella muris</name>
    <dbReference type="NCBI Taxonomy" id="2094150"/>
    <lineage>
        <taxon>Bacteria</taxon>
        <taxon>Pseudomonadati</taxon>
        <taxon>Bacteroidota</taxon>
        <taxon>Bacteroidia</taxon>
        <taxon>Bacteroidales</taxon>
        <taxon>Muribaculaceae</taxon>
        <taxon>Duncaniella</taxon>
    </lineage>
</organism>
<dbReference type="AlphaFoldDB" id="A0A2V1II14"/>
<sequence>MKEIDQNNVSRYVERFLAGETTSAEERALYDYFSHGHIPAELESYREMFAWYGSLSQAPAAPEPIRLPRLRRWQWTGVAATVALLLGLGFVFRMQTADLPEEYMAYEGSYIIRDGKKITDLRVVVPEIRRNDQLVSERLSQLDRSLEEAEDAFDRALMEDFDMSDPDVAEVVKASLSY</sequence>
<reference evidence="3" key="1">
    <citation type="submission" date="2018-02" db="EMBL/GenBank/DDBJ databases">
        <authorList>
            <person name="Clavel T."/>
            <person name="Strowig T."/>
        </authorList>
    </citation>
    <scope>NUCLEOTIDE SEQUENCE [LARGE SCALE GENOMIC DNA]</scope>
    <source>
        <strain evidence="3">DSM 103720</strain>
    </source>
</reference>
<name>A0A2V1II14_9BACT</name>
<dbReference type="RefSeq" id="WP_107033177.1">
    <property type="nucleotide sequence ID" value="NZ_CAJSYL010000043.1"/>
</dbReference>
<comment type="caution">
    <text evidence="2">The sequence shown here is derived from an EMBL/GenBank/DDBJ whole genome shotgun (WGS) entry which is preliminary data.</text>
</comment>
<keyword evidence="1" id="KW-0812">Transmembrane</keyword>
<keyword evidence="3" id="KW-1185">Reference proteome</keyword>
<dbReference type="EMBL" id="PUEC01000033">
    <property type="protein sequence ID" value="PWB00706.1"/>
    <property type="molecule type" value="Genomic_DNA"/>
</dbReference>